<dbReference type="InterPro" id="IPR023996">
    <property type="entry name" value="TonB-dep_OMP_SusC/RagA"/>
</dbReference>
<comment type="similarity">
    <text evidence="7">Belongs to the TonB-dependent receptor family.</text>
</comment>
<dbReference type="InterPro" id="IPR023997">
    <property type="entry name" value="TonB-dep_OMP_SusC/RagA_CS"/>
</dbReference>
<keyword evidence="4 7" id="KW-0812">Transmembrane</keyword>
<organism evidence="10 11">
    <name type="scientific">Paraflavitalea soli</name>
    <dbReference type="NCBI Taxonomy" id="2315862"/>
    <lineage>
        <taxon>Bacteria</taxon>
        <taxon>Pseudomonadati</taxon>
        <taxon>Bacteroidota</taxon>
        <taxon>Chitinophagia</taxon>
        <taxon>Chitinophagales</taxon>
        <taxon>Chitinophagaceae</taxon>
        <taxon>Paraflavitalea</taxon>
    </lineage>
</organism>
<dbReference type="PROSITE" id="PS52016">
    <property type="entry name" value="TONB_DEPENDENT_REC_3"/>
    <property type="match status" value="1"/>
</dbReference>
<keyword evidence="5 7" id="KW-0472">Membrane</keyword>
<dbReference type="SUPFAM" id="SSF56935">
    <property type="entry name" value="Porins"/>
    <property type="match status" value="1"/>
</dbReference>
<keyword evidence="11" id="KW-1185">Reference proteome</keyword>
<feature type="chain" id="PRO_5017686615" evidence="8">
    <location>
        <begin position="31"/>
        <end position="1111"/>
    </location>
</feature>
<dbReference type="EMBL" id="CP032157">
    <property type="protein sequence ID" value="AXY78815.1"/>
    <property type="molecule type" value="Genomic_DNA"/>
</dbReference>
<dbReference type="InterPro" id="IPR012910">
    <property type="entry name" value="Plug_dom"/>
</dbReference>
<dbReference type="GO" id="GO:0009279">
    <property type="term" value="C:cell outer membrane"/>
    <property type="evidence" value="ECO:0007669"/>
    <property type="project" value="UniProtKB-SubCell"/>
</dbReference>
<dbReference type="NCBIfam" id="TIGR04056">
    <property type="entry name" value="OMP_RagA_SusC"/>
    <property type="match status" value="1"/>
</dbReference>
<reference evidence="10 11" key="1">
    <citation type="submission" date="2018-09" db="EMBL/GenBank/DDBJ databases">
        <title>Genome sequencing of strain 6GH32-13.</title>
        <authorList>
            <person name="Weon H.-Y."/>
            <person name="Heo J."/>
            <person name="Kwon S.-W."/>
        </authorList>
    </citation>
    <scope>NUCLEOTIDE SEQUENCE [LARGE SCALE GENOMIC DNA]</scope>
    <source>
        <strain evidence="10 11">5GH32-13</strain>
    </source>
</reference>
<evidence type="ECO:0000256" key="4">
    <source>
        <dbReference type="ARBA" id="ARBA00022692"/>
    </source>
</evidence>
<evidence type="ECO:0000256" key="7">
    <source>
        <dbReference type="PROSITE-ProRule" id="PRU01360"/>
    </source>
</evidence>
<keyword evidence="8" id="KW-0732">Signal</keyword>
<proteinExistence type="inferred from homology"/>
<dbReference type="AlphaFoldDB" id="A0A3B7N428"/>
<dbReference type="Pfam" id="PF07715">
    <property type="entry name" value="Plug"/>
    <property type="match status" value="1"/>
</dbReference>
<evidence type="ECO:0000256" key="5">
    <source>
        <dbReference type="ARBA" id="ARBA00023136"/>
    </source>
</evidence>
<name>A0A3B7N428_9BACT</name>
<dbReference type="Gene3D" id="2.40.170.20">
    <property type="entry name" value="TonB-dependent receptor, beta-barrel domain"/>
    <property type="match status" value="1"/>
</dbReference>
<evidence type="ECO:0000313" key="11">
    <source>
        <dbReference type="Proteomes" id="UP000263900"/>
    </source>
</evidence>
<dbReference type="Gene3D" id="2.170.130.10">
    <property type="entry name" value="TonB-dependent receptor, plug domain"/>
    <property type="match status" value="1"/>
</dbReference>
<dbReference type="Pfam" id="PF13715">
    <property type="entry name" value="CarbopepD_reg_2"/>
    <property type="match status" value="1"/>
</dbReference>
<dbReference type="FunFam" id="2.170.130.10:FF:000008">
    <property type="entry name" value="SusC/RagA family TonB-linked outer membrane protein"/>
    <property type="match status" value="1"/>
</dbReference>
<dbReference type="OrthoDB" id="9768177at2"/>
<evidence type="ECO:0000256" key="3">
    <source>
        <dbReference type="ARBA" id="ARBA00022452"/>
    </source>
</evidence>
<dbReference type="SUPFAM" id="SSF49464">
    <property type="entry name" value="Carboxypeptidase regulatory domain-like"/>
    <property type="match status" value="1"/>
</dbReference>
<evidence type="ECO:0000313" key="10">
    <source>
        <dbReference type="EMBL" id="AXY78815.1"/>
    </source>
</evidence>
<sequence length="1111" mass="122859">MTVSQKWLFIMKLNCLIITSLLCTANLLVASPGKAQILKETKVSVGLREESLRSAFTQIEKQTNFRFAFVESQVSPYKKVTLPLRSRSLLTTLELLFDNTLLEYAVKNNTIVVIEKQQGDTAANYSNPAANWQFDRTIKNADIRVNGIVTDSKNQPLAGVTIAQKGTDKGVTSAADGSFSIYVPEDAILVFSYIGYKAHEESVNKRTSLSIQLQEEVRNLNEVVVVGYGTVRRKDLTGSVAQVSGKEVNTFPTTNIMQALQGRASGVQVLQNNGSPGGAISVRIRGTNSIYGTNEPLYVVDGFPVNGNPTFLQNADIESIDILKDASAVAIYGARGSNGVVMITTKMGKKGGRTYVDYEAGYTVQMPTKKLKLMNAQQYAQFYNEQAVNDGVAPFFTTQQIEDFGKTPGTDWQKEVMHNAPIYSTNLSVSGGNEKTQFAFSAGAFQQDGIIRNSDFDRYSLRTNLTHEISKMFSVTSNLALTKINSNRQNSGRSNRGADLISGMLSAPPTLSPYTDNGAYRRLNTAYPFISNAINNPLTTIYNVTDKIDADRILANVGFTIKPFKGVTVKISGGVERSTDREDYYAKIDTVTNYTGYARVNNSQRTSYLNENVATWTAKYGVHGITVTGGFTYQNNIYKTQNGEGTGFISDVTQTYNLALAESPGIPGSYYEKWVMLSYLGRVNYSLLDKYLLTLSFRADGSSRFTEKWGNFPSAALAWRVSDEKFFEPVKFVNDLKLRVSYGSVGNPSINPYATLNQLFGSKTIFGDALYNTLAPGTTLPGKLKWETTDQFDIGLDAALLENRIRFTFDYYKKTTRDLLNRVQLPASMGYNDVLRNVGKVENKGVEFGIDATVLQGPLQWNVSANFSRSRNKVVKLYGGQDILGTSLYTGNINDVVNLLREGQPMGIFYGYKEIGYNDKGIPVFEDIDKSGGVSAGDKTYIGNPNPDFIYGFNSNLSWKGFELSLFIQGSQGNDLVNLNKAATLDLGMGLNLPAEVFTDHWTPTNTQAKYPKITRNLPGNMSSRFVEDGSYLRFKNIQLAYNLSGSSIRAKWLRNAQFYVSAQNMITITSYSWYDPEMNVFGGANSFTQGVDYFSYPTAKSITFGVRCSF</sequence>
<evidence type="ECO:0000256" key="6">
    <source>
        <dbReference type="ARBA" id="ARBA00023237"/>
    </source>
</evidence>
<keyword evidence="6 7" id="KW-0998">Cell outer membrane</keyword>
<dbReference type="InterPro" id="IPR037066">
    <property type="entry name" value="Plug_dom_sf"/>
</dbReference>
<dbReference type="InterPro" id="IPR039426">
    <property type="entry name" value="TonB-dep_rcpt-like"/>
</dbReference>
<dbReference type="Gene3D" id="2.60.40.1120">
    <property type="entry name" value="Carboxypeptidase-like, regulatory domain"/>
    <property type="match status" value="1"/>
</dbReference>
<dbReference type="InterPro" id="IPR008969">
    <property type="entry name" value="CarboxyPept-like_regulatory"/>
</dbReference>
<evidence type="ECO:0000256" key="1">
    <source>
        <dbReference type="ARBA" id="ARBA00004571"/>
    </source>
</evidence>
<feature type="domain" description="TonB-dependent receptor plug" evidence="9">
    <location>
        <begin position="233"/>
        <end position="340"/>
    </location>
</feature>
<dbReference type="KEGG" id="pseg:D3H65_28115"/>
<accession>A0A3B7N428</accession>
<keyword evidence="10" id="KW-0675">Receptor</keyword>
<keyword evidence="2 7" id="KW-0813">Transport</keyword>
<evidence type="ECO:0000259" key="9">
    <source>
        <dbReference type="Pfam" id="PF07715"/>
    </source>
</evidence>
<feature type="signal peptide" evidence="8">
    <location>
        <begin position="1"/>
        <end position="30"/>
    </location>
</feature>
<evidence type="ECO:0000256" key="8">
    <source>
        <dbReference type="SAM" id="SignalP"/>
    </source>
</evidence>
<comment type="subcellular location">
    <subcellularLocation>
        <location evidence="1 7">Cell outer membrane</location>
        <topology evidence="1 7">Multi-pass membrane protein</topology>
    </subcellularLocation>
</comment>
<dbReference type="Proteomes" id="UP000263900">
    <property type="component" value="Chromosome"/>
</dbReference>
<protein>
    <submittedName>
        <fullName evidence="10">TonB-dependent receptor</fullName>
    </submittedName>
</protein>
<dbReference type="NCBIfam" id="TIGR04057">
    <property type="entry name" value="SusC_RagA_signa"/>
    <property type="match status" value="1"/>
</dbReference>
<keyword evidence="3 7" id="KW-1134">Transmembrane beta strand</keyword>
<dbReference type="InterPro" id="IPR036942">
    <property type="entry name" value="Beta-barrel_TonB_sf"/>
</dbReference>
<gene>
    <name evidence="10" type="ORF">D3H65_28115</name>
</gene>
<evidence type="ECO:0000256" key="2">
    <source>
        <dbReference type="ARBA" id="ARBA00022448"/>
    </source>
</evidence>